<accession>A0A5J4WLS9</accession>
<gene>
    <name evidence="1" type="ORF">EZS28_008692</name>
</gene>
<dbReference type="EMBL" id="SNRW01001594">
    <property type="protein sequence ID" value="KAA6395783.1"/>
    <property type="molecule type" value="Genomic_DNA"/>
</dbReference>
<comment type="caution">
    <text evidence="1">The sequence shown here is derived from an EMBL/GenBank/DDBJ whole genome shotgun (WGS) entry which is preliminary data.</text>
</comment>
<organism evidence="1 2">
    <name type="scientific">Streblomastix strix</name>
    <dbReference type="NCBI Taxonomy" id="222440"/>
    <lineage>
        <taxon>Eukaryota</taxon>
        <taxon>Metamonada</taxon>
        <taxon>Preaxostyla</taxon>
        <taxon>Oxymonadida</taxon>
        <taxon>Streblomastigidae</taxon>
        <taxon>Streblomastix</taxon>
    </lineage>
</organism>
<dbReference type="Proteomes" id="UP000324800">
    <property type="component" value="Unassembled WGS sequence"/>
</dbReference>
<evidence type="ECO:0000313" key="1">
    <source>
        <dbReference type="EMBL" id="KAA6395783.1"/>
    </source>
</evidence>
<sequence length="121" mass="13495">MKRLKSSQLWWLHQSKTIATAEQASKAVHCIMILAGFDNKYSVTSIRSASITKAIAQKRDLEAFNDMSHKTNVAPDEVDAQISSKLASYQPMESRAQPFPPFPSTTNNIIIILHQPGFPPQ</sequence>
<proteinExistence type="predicted"/>
<evidence type="ECO:0000313" key="2">
    <source>
        <dbReference type="Proteomes" id="UP000324800"/>
    </source>
</evidence>
<protein>
    <submittedName>
        <fullName evidence="1">Uncharacterized protein</fullName>
    </submittedName>
</protein>
<name>A0A5J4WLS9_9EUKA</name>
<dbReference type="AlphaFoldDB" id="A0A5J4WLS9"/>
<reference evidence="1 2" key="1">
    <citation type="submission" date="2019-03" db="EMBL/GenBank/DDBJ databases">
        <title>Single cell metagenomics reveals metabolic interactions within the superorganism composed of flagellate Streblomastix strix and complex community of Bacteroidetes bacteria on its surface.</title>
        <authorList>
            <person name="Treitli S.C."/>
            <person name="Kolisko M."/>
            <person name="Husnik F."/>
            <person name="Keeling P."/>
            <person name="Hampl V."/>
        </authorList>
    </citation>
    <scope>NUCLEOTIDE SEQUENCE [LARGE SCALE GENOMIC DNA]</scope>
    <source>
        <strain evidence="1">ST1C</strain>
    </source>
</reference>